<organism evidence="3 4">
    <name type="scientific">Actinia tenebrosa</name>
    <name type="common">Australian red waratah sea anemone</name>
    <dbReference type="NCBI Taxonomy" id="6105"/>
    <lineage>
        <taxon>Eukaryota</taxon>
        <taxon>Metazoa</taxon>
        <taxon>Cnidaria</taxon>
        <taxon>Anthozoa</taxon>
        <taxon>Hexacorallia</taxon>
        <taxon>Actiniaria</taxon>
        <taxon>Actiniidae</taxon>
        <taxon>Actinia</taxon>
    </lineage>
</organism>
<dbReference type="Pfam" id="PF00078">
    <property type="entry name" value="RVT_1"/>
    <property type="match status" value="1"/>
</dbReference>
<dbReference type="OrthoDB" id="5989319at2759"/>
<dbReference type="KEGG" id="aten:116307604"/>
<dbReference type="InterPro" id="IPR036691">
    <property type="entry name" value="Endo/exonu/phosph_ase_sf"/>
</dbReference>
<proteinExistence type="predicted"/>
<keyword evidence="3" id="KW-1185">Reference proteome</keyword>
<dbReference type="SUPFAM" id="SSF56219">
    <property type="entry name" value="DNase I-like"/>
    <property type="match status" value="1"/>
</dbReference>
<protein>
    <submittedName>
        <fullName evidence="4">Uncharacterized protein LOC116307604</fullName>
    </submittedName>
</protein>
<accession>A0A6P8J2B6</accession>
<feature type="domain" description="Endonuclease/exonuclease/phosphatase" evidence="2">
    <location>
        <begin position="8"/>
        <end position="208"/>
    </location>
</feature>
<dbReference type="InterPro" id="IPR005135">
    <property type="entry name" value="Endo/exonuclease/phosphatase"/>
</dbReference>
<dbReference type="PANTHER" id="PTHR46670:SF3">
    <property type="entry name" value="ENDONUCLEASE_EXONUCLEASE_PHOSPHATASE DOMAIN-CONTAINING PROTEIN"/>
    <property type="match status" value="1"/>
</dbReference>
<dbReference type="AlphaFoldDB" id="A0A6P8J2B6"/>
<reference evidence="4" key="1">
    <citation type="submission" date="2025-08" db="UniProtKB">
        <authorList>
            <consortium name="RefSeq"/>
        </authorList>
    </citation>
    <scope>IDENTIFICATION</scope>
    <source>
        <tissue evidence="4">Tentacle</tissue>
    </source>
</reference>
<evidence type="ECO:0000259" key="1">
    <source>
        <dbReference type="Pfam" id="PF00078"/>
    </source>
</evidence>
<evidence type="ECO:0000313" key="4">
    <source>
        <dbReference type="RefSeq" id="XP_031573732.1"/>
    </source>
</evidence>
<dbReference type="Pfam" id="PF03372">
    <property type="entry name" value="Exo_endo_phos"/>
    <property type="match status" value="1"/>
</dbReference>
<dbReference type="GeneID" id="116307604"/>
<dbReference type="Proteomes" id="UP000515163">
    <property type="component" value="Unplaced"/>
</dbReference>
<feature type="domain" description="Reverse transcriptase" evidence="1">
    <location>
        <begin position="507"/>
        <end position="628"/>
    </location>
</feature>
<dbReference type="RefSeq" id="XP_031573732.1">
    <property type="nucleotide sequence ID" value="XM_031717872.1"/>
</dbReference>
<dbReference type="Gene3D" id="3.60.10.10">
    <property type="entry name" value="Endonuclease/exonuclease/phosphatase"/>
    <property type="match status" value="1"/>
</dbReference>
<gene>
    <name evidence="4" type="primary">LOC116307604</name>
</gene>
<name>A0A6P8J2B6_ACTTE</name>
<dbReference type="GO" id="GO:0003824">
    <property type="term" value="F:catalytic activity"/>
    <property type="evidence" value="ECO:0007669"/>
    <property type="project" value="InterPro"/>
</dbReference>
<evidence type="ECO:0000313" key="3">
    <source>
        <dbReference type="Proteomes" id="UP000515163"/>
    </source>
</evidence>
<dbReference type="PANTHER" id="PTHR46670">
    <property type="entry name" value="ENDO/EXONUCLEASE/PHOSPHATASE DOMAIN-CONTAINING PROTEIN"/>
    <property type="match status" value="1"/>
</dbReference>
<evidence type="ECO:0000259" key="2">
    <source>
        <dbReference type="Pfam" id="PF03372"/>
    </source>
</evidence>
<sequence>MSRSVRNKTADIVDYISHDCKADLVAITESWLDQHDAAVRLELCPDGYKLLDHVRNARCGGGTALLYRDSLCVNGVDSGNKTSFEFSEWLVNLSSAHKLRVVIIYRPPYSSEQRVPKSVFFAEFSNYLESLLLCKEPLLICGDFNLHVDSYVDADSVKFRDLLESVGLRQHVNHATHVDGHTLDLLITRLSDYIIHRPPYIDRFISDHVSVICSLAFSRPVASCRNISYRKLKSVDSNALRQESAATTLCNIHRVDPDNQLADDIDALVRENNSTLKHLTNRHAPLKTKTLRARHSVPWYNAEIDAAKRRRRKAERVGRKSKSLVDFRLFKALRNHVTYLMNEARKTYYTDFISDNSDNQGKLFTAVKKLLSPWNQLSFPNCPNNTVLSNDMGEFFIRKILKIRDEVDAVVLDSSSRDLVPDDRCLLADESVSLGSFEKLSIDKVRSLVMASAKKYCALDPMPMPMVLDCLDILLPVITHVINSSLATEYFPKDWKEALVKPLLKKGGLDVVFSNLRPISNLQFVSKLTERAVYEQTYNYLVEHDLLPELQSAYRKRYSTETALLKVQNDILLSMDRQHVTLLVLLDLSAAFDTVDHSILLCRLESSFGITGKALEWFKSYLSNRSQRVAFDDGISDSYQLSLAGYHGAHVWGHFYSHCM</sequence>
<dbReference type="InParanoid" id="A0A6P8J2B6"/>
<dbReference type="InterPro" id="IPR000477">
    <property type="entry name" value="RT_dom"/>
</dbReference>